<proteinExistence type="predicted"/>
<keyword evidence="1" id="KW-0732">Signal</keyword>
<accession>A0AAN6Y6I2</accession>
<reference evidence="2" key="2">
    <citation type="submission" date="2023-05" db="EMBL/GenBank/DDBJ databases">
        <authorList>
            <consortium name="Lawrence Berkeley National Laboratory"/>
            <person name="Steindorff A."/>
            <person name="Hensen N."/>
            <person name="Bonometti L."/>
            <person name="Westerberg I."/>
            <person name="Brannstrom I.O."/>
            <person name="Guillou S."/>
            <person name="Cros-Aarteil S."/>
            <person name="Calhoun S."/>
            <person name="Haridas S."/>
            <person name="Kuo A."/>
            <person name="Mondo S."/>
            <person name="Pangilinan J."/>
            <person name="Riley R."/>
            <person name="Labutti K."/>
            <person name="Andreopoulos B."/>
            <person name="Lipzen A."/>
            <person name="Chen C."/>
            <person name="Yanf M."/>
            <person name="Daum C."/>
            <person name="Ng V."/>
            <person name="Clum A."/>
            <person name="Ohm R."/>
            <person name="Martin F."/>
            <person name="Silar P."/>
            <person name="Natvig D."/>
            <person name="Lalanne C."/>
            <person name="Gautier V."/>
            <person name="Ament-Velasquez S.L."/>
            <person name="Kruys A."/>
            <person name="Hutchinson M.I."/>
            <person name="Powell A.J."/>
            <person name="Barry K."/>
            <person name="Miller A.N."/>
            <person name="Grigoriev I.V."/>
            <person name="Debuchy R."/>
            <person name="Gladieux P."/>
            <person name="Thoren M.H."/>
            <person name="Johannesson H."/>
        </authorList>
    </citation>
    <scope>NUCLEOTIDE SEQUENCE</scope>
    <source>
        <strain evidence="2">PSN293</strain>
    </source>
</reference>
<dbReference type="PANTHER" id="PTHR35040">
    <property type="match status" value="1"/>
</dbReference>
<protein>
    <submittedName>
        <fullName evidence="2">Spherulin-4</fullName>
    </submittedName>
</protein>
<dbReference type="EMBL" id="MU858107">
    <property type="protein sequence ID" value="KAK4213559.1"/>
    <property type="molecule type" value="Genomic_DNA"/>
</dbReference>
<reference evidence="2" key="1">
    <citation type="journal article" date="2023" name="Mol. Phylogenet. Evol.">
        <title>Genome-scale phylogeny and comparative genomics of the fungal order Sordariales.</title>
        <authorList>
            <person name="Hensen N."/>
            <person name="Bonometti L."/>
            <person name="Westerberg I."/>
            <person name="Brannstrom I.O."/>
            <person name="Guillou S."/>
            <person name="Cros-Aarteil S."/>
            <person name="Calhoun S."/>
            <person name="Haridas S."/>
            <person name="Kuo A."/>
            <person name="Mondo S."/>
            <person name="Pangilinan J."/>
            <person name="Riley R."/>
            <person name="LaButti K."/>
            <person name="Andreopoulos B."/>
            <person name="Lipzen A."/>
            <person name="Chen C."/>
            <person name="Yan M."/>
            <person name="Daum C."/>
            <person name="Ng V."/>
            <person name="Clum A."/>
            <person name="Steindorff A."/>
            <person name="Ohm R.A."/>
            <person name="Martin F."/>
            <person name="Silar P."/>
            <person name="Natvig D.O."/>
            <person name="Lalanne C."/>
            <person name="Gautier V."/>
            <person name="Ament-Velasquez S.L."/>
            <person name="Kruys A."/>
            <person name="Hutchinson M.I."/>
            <person name="Powell A.J."/>
            <person name="Barry K."/>
            <person name="Miller A.N."/>
            <person name="Grigoriev I.V."/>
            <person name="Debuchy R."/>
            <person name="Gladieux P."/>
            <person name="Hiltunen Thoren M."/>
            <person name="Johannesson H."/>
        </authorList>
    </citation>
    <scope>NUCLEOTIDE SEQUENCE</scope>
    <source>
        <strain evidence="2">PSN293</strain>
    </source>
</reference>
<feature type="chain" id="PRO_5042850951" evidence="1">
    <location>
        <begin position="19"/>
        <end position="338"/>
    </location>
</feature>
<dbReference type="InterPro" id="IPR021986">
    <property type="entry name" value="Spherulin4"/>
</dbReference>
<evidence type="ECO:0000256" key="1">
    <source>
        <dbReference type="SAM" id="SignalP"/>
    </source>
</evidence>
<evidence type="ECO:0000313" key="2">
    <source>
        <dbReference type="EMBL" id="KAK4213559.1"/>
    </source>
</evidence>
<feature type="signal peptide" evidence="1">
    <location>
        <begin position="1"/>
        <end position="18"/>
    </location>
</feature>
<dbReference type="Proteomes" id="UP001301769">
    <property type="component" value="Unassembled WGS sequence"/>
</dbReference>
<gene>
    <name evidence="2" type="ORF">QBC37DRAFT_316095</name>
</gene>
<dbReference type="PANTHER" id="PTHR35040:SF9">
    <property type="entry name" value="4-LIKE CELL SURFACE PROTEIN, PUTATIVE (AFU_ORTHOLOGUE AFUA_4G14080)-RELATED"/>
    <property type="match status" value="1"/>
</dbReference>
<keyword evidence="3" id="KW-1185">Reference proteome</keyword>
<name>A0AAN6Y6I2_9PEZI</name>
<comment type="caution">
    <text evidence="2">The sequence shown here is derived from an EMBL/GenBank/DDBJ whole genome shotgun (WGS) entry which is preliminary data.</text>
</comment>
<sequence>MKSNIILALTGLATAVMARTEIMLPLYAGPGGIFGSAEWNATIDAIRANPDMHFYVVINPNNGPKNTSTPGNGGSCNLPGPDYIEHGCNKDYSTNLARLNALPNAQTVGYIYTRYGDQNNRSIDSIKEDIAEWALWDNATTWNFNEIANISIHGLWFDETGTTIGNRSEYEELTSYAREVFANTGPSPRNQFSIIMNPGSNPQTDYEPFLFAMADAVITRETCWTSVPSDPSDPSGDCIGDYTPYDYREMYQGLGNRTAGLPNDPELNSKAVVIVHQVVDPPEANNQTLYEQILGTVRLGVHSAWFTSGNWSQETRLPASVGVVGEFFSRANREVNGG</sequence>
<organism evidence="2 3">
    <name type="scientific">Rhypophila decipiens</name>
    <dbReference type="NCBI Taxonomy" id="261697"/>
    <lineage>
        <taxon>Eukaryota</taxon>
        <taxon>Fungi</taxon>
        <taxon>Dikarya</taxon>
        <taxon>Ascomycota</taxon>
        <taxon>Pezizomycotina</taxon>
        <taxon>Sordariomycetes</taxon>
        <taxon>Sordariomycetidae</taxon>
        <taxon>Sordariales</taxon>
        <taxon>Naviculisporaceae</taxon>
        <taxon>Rhypophila</taxon>
    </lineage>
</organism>
<dbReference type="AlphaFoldDB" id="A0AAN6Y6I2"/>
<dbReference type="Pfam" id="PF12138">
    <property type="entry name" value="Spherulin4"/>
    <property type="match status" value="2"/>
</dbReference>
<evidence type="ECO:0000313" key="3">
    <source>
        <dbReference type="Proteomes" id="UP001301769"/>
    </source>
</evidence>